<dbReference type="InterPro" id="IPR011990">
    <property type="entry name" value="TPR-like_helical_dom_sf"/>
</dbReference>
<dbReference type="EMBL" id="SPUK01000029">
    <property type="protein sequence ID" value="TQV90291.1"/>
    <property type="molecule type" value="Genomic_DNA"/>
</dbReference>
<evidence type="ECO:0000259" key="1">
    <source>
        <dbReference type="Pfam" id="PF00931"/>
    </source>
</evidence>
<dbReference type="SUPFAM" id="SSF48452">
    <property type="entry name" value="TPR-like"/>
    <property type="match status" value="2"/>
</dbReference>
<dbReference type="Gene3D" id="1.25.40.10">
    <property type="entry name" value="Tetratricopeptide repeat domain"/>
    <property type="match status" value="2"/>
</dbReference>
<comment type="caution">
    <text evidence="2">The sequence shown here is derived from an EMBL/GenBank/DDBJ whole genome shotgun (WGS) entry which is preliminary data.</text>
</comment>
<protein>
    <submittedName>
        <fullName evidence="2">TPR Domain containing protein</fullName>
    </submittedName>
</protein>
<sequence length="744" mass="82526">MDRKAPGCLPFYSEHVWVPHKYVERPDDMEYMREHLLPNGCHRESPLHRVFVLHGLGGIGKTQLAAHFAYTYAKSFKHVIWLSASSEFSLRKSLAAYGKRLREIQGHQADPSGDDLVTLSRLATDWLTSTEGNGALLVLDGVGGLCGQDDALNGNYIKACLGGFQTSILITTRLAHLSQLGHSRCLQRVDCDTSISIFLKWCSLDNPENSHLLELVDLLAGLPLALAAAGNVIHESGCSIKSWIEMYQQDWSWVMADASPPQLTLLGSNLQNIGSEWRASCRTIKAADATTGKFLLLWACFGHGELWHELFRPGDLPGCPEWLMELREERRFLHVVRSILRLSLAEKSGVMTYRMHPVLAKWIMCGQEWPQKDMQDCQKIALHLTASAIPPVSDVDFAARQRRLLPAAGLRVQWLKQHDSRSKVPKASFITAVGTLGSLYADQGSLKLAEWLYRRALETAHYFWNVIDVLRTQLAFAKVLARLHKNEEAEALCKSVKERCEHVGTSFLSCRAECSSDCIKKLSAEVSGSLAALSTRQGRLNDAEKLLDETLTVQKELYGMRHCSTLDTINDTGVLYTEQGLLEDAEDQFRLAFNGRTLLLGSSHPLALQTLANLGVVMARRGQLQEAEELCSKAADGVESVLGRFHDTTLSIHHNLANIYGQQGWFAEAAAKYQWVEEGCSEVFGHQHALALQAKSQAAAMLERAEICHEASMAMSLVPTDLRSASPAALSSQSEDSIKMESPK</sequence>
<dbReference type="InterPro" id="IPR053137">
    <property type="entry name" value="NLR-like"/>
</dbReference>
<reference evidence="2 3" key="1">
    <citation type="journal article" date="2019" name="Appl. Microbiol. Biotechnol.">
        <title>Genome sequence of Isaria javanica and comparative genome analysis insights into family S53 peptidase evolution in fungal entomopathogens.</title>
        <authorList>
            <person name="Lin R."/>
            <person name="Zhang X."/>
            <person name="Xin B."/>
            <person name="Zou M."/>
            <person name="Gao Y."/>
            <person name="Qin F."/>
            <person name="Hu Q."/>
            <person name="Xie B."/>
            <person name="Cheng X."/>
        </authorList>
    </citation>
    <scope>NUCLEOTIDE SEQUENCE [LARGE SCALE GENOMIC DNA]</scope>
    <source>
        <strain evidence="2 3">IJ1G</strain>
    </source>
</reference>
<evidence type="ECO:0000313" key="2">
    <source>
        <dbReference type="EMBL" id="TQV90291.1"/>
    </source>
</evidence>
<evidence type="ECO:0000313" key="3">
    <source>
        <dbReference type="Proteomes" id="UP000315783"/>
    </source>
</evidence>
<feature type="domain" description="NB-ARC" evidence="1">
    <location>
        <begin position="47"/>
        <end position="178"/>
    </location>
</feature>
<dbReference type="STRING" id="43265.A0A545ULF2"/>
<proteinExistence type="predicted"/>
<dbReference type="GO" id="GO:0043531">
    <property type="term" value="F:ADP binding"/>
    <property type="evidence" value="ECO:0007669"/>
    <property type="project" value="InterPro"/>
</dbReference>
<dbReference type="Proteomes" id="UP000315783">
    <property type="component" value="Unassembled WGS sequence"/>
</dbReference>
<dbReference type="PRINTS" id="PR00364">
    <property type="entry name" value="DISEASERSIST"/>
</dbReference>
<dbReference type="Gene3D" id="3.40.50.300">
    <property type="entry name" value="P-loop containing nucleotide triphosphate hydrolases"/>
    <property type="match status" value="1"/>
</dbReference>
<gene>
    <name evidence="2" type="ORF">IF1G_11050</name>
</gene>
<dbReference type="InterPro" id="IPR027417">
    <property type="entry name" value="P-loop_NTPase"/>
</dbReference>
<dbReference type="OrthoDB" id="1658288at2759"/>
<dbReference type="AlphaFoldDB" id="A0A545ULF2"/>
<dbReference type="InterPro" id="IPR002182">
    <property type="entry name" value="NB-ARC"/>
</dbReference>
<dbReference type="PANTHER" id="PTHR46082:SF6">
    <property type="entry name" value="AAA+ ATPASE DOMAIN-CONTAINING PROTEIN-RELATED"/>
    <property type="match status" value="1"/>
</dbReference>
<organism evidence="2 3">
    <name type="scientific">Cordyceps javanica</name>
    <dbReference type="NCBI Taxonomy" id="43265"/>
    <lineage>
        <taxon>Eukaryota</taxon>
        <taxon>Fungi</taxon>
        <taxon>Dikarya</taxon>
        <taxon>Ascomycota</taxon>
        <taxon>Pezizomycotina</taxon>
        <taxon>Sordariomycetes</taxon>
        <taxon>Hypocreomycetidae</taxon>
        <taxon>Hypocreales</taxon>
        <taxon>Cordycipitaceae</taxon>
        <taxon>Cordyceps</taxon>
    </lineage>
</organism>
<accession>A0A545ULF2</accession>
<keyword evidence="3" id="KW-1185">Reference proteome</keyword>
<dbReference type="Pfam" id="PF13424">
    <property type="entry name" value="TPR_12"/>
    <property type="match status" value="2"/>
</dbReference>
<dbReference type="Pfam" id="PF00931">
    <property type="entry name" value="NB-ARC"/>
    <property type="match status" value="1"/>
</dbReference>
<name>A0A545ULF2_9HYPO</name>
<dbReference type="SUPFAM" id="SSF52540">
    <property type="entry name" value="P-loop containing nucleoside triphosphate hydrolases"/>
    <property type="match status" value="1"/>
</dbReference>
<dbReference type="PANTHER" id="PTHR46082">
    <property type="entry name" value="ATP/GTP-BINDING PROTEIN-RELATED"/>
    <property type="match status" value="1"/>
</dbReference>